<dbReference type="InterPro" id="IPR011333">
    <property type="entry name" value="SKP1/BTB/POZ_sf"/>
</dbReference>
<reference evidence="8 9" key="1">
    <citation type="journal article" date="2023" name="BMC Biotechnol.">
        <title>Vitis rotundifolia cv Carlos genome sequencing.</title>
        <authorList>
            <person name="Huff M."/>
            <person name="Hulse-Kemp A."/>
            <person name="Scheffler B."/>
            <person name="Youngblood R."/>
            <person name="Simpson S."/>
            <person name="Babiker E."/>
            <person name="Staton M."/>
        </authorList>
    </citation>
    <scope>NUCLEOTIDE SEQUENCE [LARGE SCALE GENOMIC DNA]</scope>
    <source>
        <tissue evidence="8">Leaf</tissue>
    </source>
</reference>
<dbReference type="InterPro" id="IPR027356">
    <property type="entry name" value="NPH3_dom"/>
</dbReference>
<dbReference type="SMART" id="SM00225">
    <property type="entry name" value="BTB"/>
    <property type="match status" value="1"/>
</dbReference>
<evidence type="ECO:0000256" key="5">
    <source>
        <dbReference type="SAM" id="MobiDB-lite"/>
    </source>
</evidence>
<dbReference type="Pfam" id="PF03000">
    <property type="entry name" value="NPH3"/>
    <property type="match status" value="1"/>
</dbReference>
<name>A0AA38YHD4_VITRO</name>
<protein>
    <recommendedName>
        <fullName evidence="10">BTB/POZ domain-containing protein</fullName>
    </recommendedName>
</protein>
<dbReference type="PROSITE" id="PS51649">
    <property type="entry name" value="NPH3"/>
    <property type="match status" value="1"/>
</dbReference>
<accession>A0AA38YHD4</accession>
<keyword evidence="9" id="KW-1185">Reference proteome</keyword>
<dbReference type="EMBL" id="JARBHA010000020">
    <property type="protein sequence ID" value="KAJ9670482.1"/>
    <property type="molecule type" value="Genomic_DNA"/>
</dbReference>
<dbReference type="Proteomes" id="UP001168098">
    <property type="component" value="Unassembled WGS sequence"/>
</dbReference>
<comment type="caution">
    <text evidence="8">The sequence shown here is derived from an EMBL/GenBank/DDBJ whole genome shotgun (WGS) entry which is preliminary data.</text>
</comment>
<feature type="region of interest" description="Disordered" evidence="5">
    <location>
        <begin position="301"/>
        <end position="324"/>
    </location>
</feature>
<dbReference type="InterPro" id="IPR043454">
    <property type="entry name" value="NPH3/RPT2-like"/>
</dbReference>
<feature type="compositionally biased region" description="Acidic residues" evidence="5">
    <location>
        <begin position="476"/>
        <end position="488"/>
    </location>
</feature>
<dbReference type="SUPFAM" id="SSF54695">
    <property type="entry name" value="POZ domain"/>
    <property type="match status" value="1"/>
</dbReference>
<evidence type="ECO:0000256" key="2">
    <source>
        <dbReference type="ARBA" id="ARBA00022786"/>
    </source>
</evidence>
<evidence type="ECO:0000313" key="8">
    <source>
        <dbReference type="EMBL" id="KAJ9670482.1"/>
    </source>
</evidence>
<sequence length="509" mass="56181">MKAWRHLGLVETIYEEEHEDSSSSTPSLSPSISSTPTPLHARVEAWARATGCETDVSIHVQGLCFQLHKDPLASRSAYLKRELTGIAELTLSPPLNITAETFTLVIDFCYGNNPVITPFNVGALRTAASLLEMGETNLSGVENLQQLAETYFCSAVAVNRDYASIIFRSCLQLLPEAEETALLVSRCIEALSSMENGDAFLSSVDDVKTVGIEDFQVVADSMHCRLTRSHDILYKIVDLYVKEHNEKMSEEQKNRICNAVNCKKLSPELLMHVVQNPRMPLRFIIQAMLVEQFNARSIFSTTAQQQPPPPRLPHPRHHDRGDRGSITLGGILQRDAALRQVAQLNVIMEATVTRIKSLEEDLTAMKKTLEESEKQANALDSVRSASFRLSSTNKIERGERGSISSASFRFRLKGETTVDGVLSPLSEGPFNETPIPRTKKNLGARLMKGLKSAFRVSTNISASKGNNIDGKTSSGMDEDGAGDDEEVGNEQVLVMKESPPSHRRSRSLV</sequence>
<dbReference type="PANTHER" id="PTHR32370">
    <property type="entry name" value="OS12G0117600 PROTEIN"/>
    <property type="match status" value="1"/>
</dbReference>
<dbReference type="Gene3D" id="3.30.710.10">
    <property type="entry name" value="Potassium Channel Kv1.1, Chain A"/>
    <property type="match status" value="1"/>
</dbReference>
<gene>
    <name evidence="8" type="ORF">PVL29_026798</name>
</gene>
<dbReference type="InterPro" id="IPR000210">
    <property type="entry name" value="BTB/POZ_dom"/>
</dbReference>
<feature type="compositionally biased region" description="Polar residues" evidence="5">
    <location>
        <begin position="462"/>
        <end position="474"/>
    </location>
</feature>
<feature type="domain" description="BTB" evidence="6">
    <location>
        <begin position="54"/>
        <end position="118"/>
    </location>
</feature>
<evidence type="ECO:0000259" key="6">
    <source>
        <dbReference type="PROSITE" id="PS50097"/>
    </source>
</evidence>
<comment type="similarity">
    <text evidence="3">Belongs to the NPH3 family.</text>
</comment>
<evidence type="ECO:0000256" key="3">
    <source>
        <dbReference type="PROSITE-ProRule" id="PRU00982"/>
    </source>
</evidence>
<evidence type="ECO:0000259" key="7">
    <source>
        <dbReference type="PROSITE" id="PS51649"/>
    </source>
</evidence>
<feature type="coiled-coil region" evidence="4">
    <location>
        <begin position="348"/>
        <end position="382"/>
    </location>
</feature>
<feature type="compositionally biased region" description="Low complexity" evidence="5">
    <location>
        <begin position="22"/>
        <end position="36"/>
    </location>
</feature>
<keyword evidence="4" id="KW-0175">Coiled coil</keyword>
<organism evidence="8 9">
    <name type="scientific">Vitis rotundifolia</name>
    <name type="common">Muscadine grape</name>
    <dbReference type="NCBI Taxonomy" id="103349"/>
    <lineage>
        <taxon>Eukaryota</taxon>
        <taxon>Viridiplantae</taxon>
        <taxon>Streptophyta</taxon>
        <taxon>Embryophyta</taxon>
        <taxon>Tracheophyta</taxon>
        <taxon>Spermatophyta</taxon>
        <taxon>Magnoliopsida</taxon>
        <taxon>eudicotyledons</taxon>
        <taxon>Gunneridae</taxon>
        <taxon>Pentapetalae</taxon>
        <taxon>rosids</taxon>
        <taxon>Vitales</taxon>
        <taxon>Vitaceae</taxon>
        <taxon>Viteae</taxon>
        <taxon>Vitis</taxon>
    </lineage>
</organism>
<proteinExistence type="inferred from homology"/>
<dbReference type="Pfam" id="PF00651">
    <property type="entry name" value="BTB"/>
    <property type="match status" value="1"/>
</dbReference>
<evidence type="ECO:0008006" key="10">
    <source>
        <dbReference type="Google" id="ProtNLM"/>
    </source>
</evidence>
<evidence type="ECO:0000256" key="4">
    <source>
        <dbReference type="SAM" id="Coils"/>
    </source>
</evidence>
<keyword evidence="2" id="KW-0833">Ubl conjugation pathway</keyword>
<evidence type="ECO:0000313" key="9">
    <source>
        <dbReference type="Proteomes" id="UP001168098"/>
    </source>
</evidence>
<feature type="domain" description="NPH3" evidence="7">
    <location>
        <begin position="198"/>
        <end position="294"/>
    </location>
</feature>
<feature type="region of interest" description="Disordered" evidence="5">
    <location>
        <begin position="462"/>
        <end position="509"/>
    </location>
</feature>
<dbReference type="PROSITE" id="PS50097">
    <property type="entry name" value="BTB"/>
    <property type="match status" value="1"/>
</dbReference>
<dbReference type="AlphaFoldDB" id="A0AA38YHD4"/>
<comment type="pathway">
    <text evidence="1">Protein modification; protein ubiquitination.</text>
</comment>
<feature type="region of interest" description="Disordered" evidence="5">
    <location>
        <begin position="16"/>
        <end position="36"/>
    </location>
</feature>
<evidence type="ECO:0000256" key="1">
    <source>
        <dbReference type="ARBA" id="ARBA00004906"/>
    </source>
</evidence>